<sequence length="76" mass="7963">MIKASGKILKMDPSVLVPLAFNSVLPEDDWFADVSHIAMKMLTGKGKFGIGDRDITSPTASVSAQSVSSVLSHGSS</sequence>
<proteinExistence type="predicted"/>
<accession>A0A7J7N6B6</accession>
<dbReference type="AlphaFoldDB" id="A0A7J7N6B6"/>
<name>A0A7J7N6B6_9MAGN</name>
<dbReference type="OrthoDB" id="642193at2759"/>
<evidence type="ECO:0000313" key="2">
    <source>
        <dbReference type="Proteomes" id="UP000541444"/>
    </source>
</evidence>
<dbReference type="EMBL" id="JACGCM010001018">
    <property type="protein sequence ID" value="KAF6162643.1"/>
    <property type="molecule type" value="Genomic_DNA"/>
</dbReference>
<comment type="caution">
    <text evidence="1">The sequence shown here is derived from an EMBL/GenBank/DDBJ whole genome shotgun (WGS) entry which is preliminary data.</text>
</comment>
<protein>
    <submittedName>
        <fullName evidence="1">Uncharacterized protein</fullName>
    </submittedName>
</protein>
<gene>
    <name evidence="1" type="ORF">GIB67_013257</name>
</gene>
<keyword evidence="2" id="KW-1185">Reference proteome</keyword>
<reference evidence="1 2" key="1">
    <citation type="journal article" date="2020" name="IScience">
        <title>Genome Sequencing of the Endangered Kingdonia uniflora (Circaeasteraceae, Ranunculales) Reveals Potential Mechanisms of Evolutionary Specialization.</title>
        <authorList>
            <person name="Sun Y."/>
            <person name="Deng T."/>
            <person name="Zhang A."/>
            <person name="Moore M.J."/>
            <person name="Landis J.B."/>
            <person name="Lin N."/>
            <person name="Zhang H."/>
            <person name="Zhang X."/>
            <person name="Huang J."/>
            <person name="Zhang X."/>
            <person name="Sun H."/>
            <person name="Wang H."/>
        </authorList>
    </citation>
    <scope>NUCLEOTIDE SEQUENCE [LARGE SCALE GENOMIC DNA]</scope>
    <source>
        <strain evidence="1">TB1705</strain>
        <tissue evidence="1">Leaf</tissue>
    </source>
</reference>
<organism evidence="1 2">
    <name type="scientific">Kingdonia uniflora</name>
    <dbReference type="NCBI Taxonomy" id="39325"/>
    <lineage>
        <taxon>Eukaryota</taxon>
        <taxon>Viridiplantae</taxon>
        <taxon>Streptophyta</taxon>
        <taxon>Embryophyta</taxon>
        <taxon>Tracheophyta</taxon>
        <taxon>Spermatophyta</taxon>
        <taxon>Magnoliopsida</taxon>
        <taxon>Ranunculales</taxon>
        <taxon>Circaeasteraceae</taxon>
        <taxon>Kingdonia</taxon>
    </lineage>
</organism>
<dbReference type="Proteomes" id="UP000541444">
    <property type="component" value="Unassembled WGS sequence"/>
</dbReference>
<evidence type="ECO:0000313" key="1">
    <source>
        <dbReference type="EMBL" id="KAF6162643.1"/>
    </source>
</evidence>